<comment type="caution">
    <text evidence="1">The sequence shown here is derived from an EMBL/GenBank/DDBJ whole genome shotgun (WGS) entry which is preliminary data.</text>
</comment>
<dbReference type="Proteomes" id="UP001153050">
    <property type="component" value="Unassembled WGS sequence"/>
</dbReference>
<evidence type="ECO:0000313" key="1">
    <source>
        <dbReference type="EMBL" id="CAH2400833.1"/>
    </source>
</evidence>
<protein>
    <submittedName>
        <fullName evidence="1">Uncharacterized protein</fullName>
    </submittedName>
</protein>
<sequence>MTPIAQIHDTGTFCLLKGIDVNLITAGTLRSLACDVPEFHLKRPALKGNVVLAAVDFSARAWLKGTPCRHACQCLEGEALVVIDGNQPPLENPTNTLSDSAHFRVTMRLRS</sequence>
<gene>
    <name evidence="1" type="ORF">MES5069_270071</name>
</gene>
<proteinExistence type="predicted"/>
<evidence type="ECO:0000313" key="2">
    <source>
        <dbReference type="Proteomes" id="UP001153050"/>
    </source>
</evidence>
<dbReference type="EMBL" id="CAKXZT010000121">
    <property type="protein sequence ID" value="CAH2400833.1"/>
    <property type="molecule type" value="Genomic_DNA"/>
</dbReference>
<keyword evidence="2" id="KW-1185">Reference proteome</keyword>
<organism evidence="1 2">
    <name type="scientific">Mesorhizobium escarrei</name>
    <dbReference type="NCBI Taxonomy" id="666018"/>
    <lineage>
        <taxon>Bacteria</taxon>
        <taxon>Pseudomonadati</taxon>
        <taxon>Pseudomonadota</taxon>
        <taxon>Alphaproteobacteria</taxon>
        <taxon>Hyphomicrobiales</taxon>
        <taxon>Phyllobacteriaceae</taxon>
        <taxon>Mesorhizobium</taxon>
    </lineage>
</organism>
<reference evidence="1 2" key="1">
    <citation type="submission" date="2022-03" db="EMBL/GenBank/DDBJ databases">
        <authorList>
            <person name="Brunel B."/>
        </authorList>
    </citation>
    <scope>NUCLEOTIDE SEQUENCE [LARGE SCALE GENOMIC DNA]</scope>
    <source>
        <strain evidence="1">STM5069sample</strain>
    </source>
</reference>
<name>A0ABM9DVS9_9HYPH</name>
<accession>A0ABM9DVS9</accession>